<dbReference type="OrthoDB" id="548658at2759"/>
<gene>
    <name evidence="2" type="ORF">GPECTOR_105g102</name>
</gene>
<evidence type="ECO:0000313" key="2">
    <source>
        <dbReference type="EMBL" id="KXZ43048.1"/>
    </source>
</evidence>
<feature type="region of interest" description="Disordered" evidence="1">
    <location>
        <begin position="59"/>
        <end position="95"/>
    </location>
</feature>
<dbReference type="Gene3D" id="3.40.50.150">
    <property type="entry name" value="Vaccinia Virus protein VP39"/>
    <property type="match status" value="1"/>
</dbReference>
<sequence length="358" mass="35644">MSEALRDGPSQPQPLPPAVTERHVRCLAAALAALPHGPPAGGRPAEDCELRTPCCAAQGDTPPGPDDAAVGPATASDSAGLAHSPERSAGGGGGSACDPSAAAAAAAGSGCWGLVTLRVSANLLAGSTGCHEWEASFALAQWVLGRPELFAGRRVLELGCGAGLVAVALRRAGAALVAATDGSAEAVANCAANLALNGLGCPVVECDGARDLAALQEGMAVSVLAWEEPVPPEGLGFDTVVASDVLYDPEVVPVLVQLLARLLTAGGCTAGASAPGGSGSGANAAATTAASPTAYLATLRRNPATMELFLRSAEGAGLRLEELRCWREGGAVRFHHVPALEDEGTVGRLVLHRITSGG</sequence>
<evidence type="ECO:0000256" key="1">
    <source>
        <dbReference type="SAM" id="MobiDB-lite"/>
    </source>
</evidence>
<proteinExistence type="predicted"/>
<comment type="caution">
    <text evidence="2">The sequence shown here is derived from an EMBL/GenBank/DDBJ whole genome shotgun (WGS) entry which is preliminary data.</text>
</comment>
<dbReference type="PANTHER" id="PTHR14614">
    <property type="entry name" value="HEPATOCELLULAR CARCINOMA-ASSOCIATED ANTIGEN"/>
    <property type="match status" value="1"/>
</dbReference>
<accession>A0A150FZP3</accession>
<dbReference type="EMBL" id="LSYV01000105">
    <property type="protein sequence ID" value="KXZ43048.1"/>
    <property type="molecule type" value="Genomic_DNA"/>
</dbReference>
<protein>
    <recommendedName>
        <fullName evidence="4">Methyltransferase small domain-containing protein</fullName>
    </recommendedName>
</protein>
<keyword evidence="3" id="KW-1185">Reference proteome</keyword>
<organism evidence="2 3">
    <name type="scientific">Gonium pectorale</name>
    <name type="common">Green alga</name>
    <dbReference type="NCBI Taxonomy" id="33097"/>
    <lineage>
        <taxon>Eukaryota</taxon>
        <taxon>Viridiplantae</taxon>
        <taxon>Chlorophyta</taxon>
        <taxon>core chlorophytes</taxon>
        <taxon>Chlorophyceae</taxon>
        <taxon>CS clade</taxon>
        <taxon>Chlamydomonadales</taxon>
        <taxon>Volvocaceae</taxon>
        <taxon>Gonium</taxon>
    </lineage>
</organism>
<feature type="compositionally biased region" description="Low complexity" evidence="1">
    <location>
        <begin position="59"/>
        <end position="75"/>
    </location>
</feature>
<dbReference type="PANTHER" id="PTHR14614:SF130">
    <property type="entry name" value="PROTEIN-LYSINE N-METHYLTRANSFERASE EEF2KMT"/>
    <property type="match status" value="1"/>
</dbReference>
<dbReference type="InterPro" id="IPR029063">
    <property type="entry name" value="SAM-dependent_MTases_sf"/>
</dbReference>
<dbReference type="AlphaFoldDB" id="A0A150FZP3"/>
<dbReference type="STRING" id="33097.A0A150FZP3"/>
<name>A0A150FZP3_GONPE</name>
<reference evidence="3" key="1">
    <citation type="journal article" date="2016" name="Nat. Commun.">
        <title>The Gonium pectorale genome demonstrates co-option of cell cycle regulation during the evolution of multicellularity.</title>
        <authorList>
            <person name="Hanschen E.R."/>
            <person name="Marriage T.N."/>
            <person name="Ferris P.J."/>
            <person name="Hamaji T."/>
            <person name="Toyoda A."/>
            <person name="Fujiyama A."/>
            <person name="Neme R."/>
            <person name="Noguchi H."/>
            <person name="Minakuchi Y."/>
            <person name="Suzuki M."/>
            <person name="Kawai-Toyooka H."/>
            <person name="Smith D.R."/>
            <person name="Sparks H."/>
            <person name="Anderson J."/>
            <person name="Bakaric R."/>
            <person name="Luria V."/>
            <person name="Karger A."/>
            <person name="Kirschner M.W."/>
            <person name="Durand P.M."/>
            <person name="Michod R.E."/>
            <person name="Nozaki H."/>
            <person name="Olson B.J."/>
        </authorList>
    </citation>
    <scope>NUCLEOTIDE SEQUENCE [LARGE SCALE GENOMIC DNA]</scope>
    <source>
        <strain evidence="3">NIES-2863</strain>
    </source>
</reference>
<dbReference type="Proteomes" id="UP000075714">
    <property type="component" value="Unassembled WGS sequence"/>
</dbReference>
<dbReference type="InterPro" id="IPR019410">
    <property type="entry name" value="Methyltransf_16"/>
</dbReference>
<dbReference type="SUPFAM" id="SSF53335">
    <property type="entry name" value="S-adenosyl-L-methionine-dependent methyltransferases"/>
    <property type="match status" value="1"/>
</dbReference>
<evidence type="ECO:0000313" key="3">
    <source>
        <dbReference type="Proteomes" id="UP000075714"/>
    </source>
</evidence>
<dbReference type="CDD" id="cd02440">
    <property type="entry name" value="AdoMet_MTases"/>
    <property type="match status" value="1"/>
</dbReference>
<evidence type="ECO:0008006" key="4">
    <source>
        <dbReference type="Google" id="ProtNLM"/>
    </source>
</evidence>
<dbReference type="Pfam" id="PF10294">
    <property type="entry name" value="Methyltransf_16"/>
    <property type="match status" value="1"/>
</dbReference>